<dbReference type="OrthoDB" id="434620at2759"/>
<dbReference type="InterPro" id="IPR002885">
    <property type="entry name" value="PPR_rpt"/>
</dbReference>
<evidence type="ECO:0000256" key="2">
    <source>
        <dbReference type="PROSITE-ProRule" id="PRU00708"/>
    </source>
</evidence>
<dbReference type="Pfam" id="PF01535">
    <property type="entry name" value="PPR"/>
    <property type="match status" value="1"/>
</dbReference>
<dbReference type="EMBL" id="CAMXCT030000371">
    <property type="protein sequence ID" value="CAL4765201.1"/>
    <property type="molecule type" value="Genomic_DNA"/>
</dbReference>
<keyword evidence="3" id="KW-0472">Membrane</keyword>
<dbReference type="PANTHER" id="PTHR47447">
    <property type="entry name" value="OS03G0856100 PROTEIN"/>
    <property type="match status" value="1"/>
</dbReference>
<sequence length="485" mass="53266">MAQQLRKLRLLPALLAVTLLIAAIAPCFVAPPKREVPTAPLAGLALAAPLEAAYAKLPPLEDVPLEDIGATRQGKLGEESDTFFGISFQVWIFVILGAVTWAATWVLNLKPAKDAEGTYKTYIGAGTLPPDGFTNPADPRVQEELTDEDDDLYSDDLRPGQAKGAKAASSAIVCHGSRHGPWPMARSWWTVLQLLASLFWRQLRRDLVTYNVDLAACQRSGKWQHAMLLLRALEGELQSDVVSYNSAISSCSDWSQSLQLLDAAQAAGLRLDVITSNAAIASLGAAWPLALARLRRLTDTQDTQDASVTTVTANAVMGACERSDQWHQILPMFQRLRHWRLRATVVTYGSLLSGYETNSQWQEALSFLREFQEFPYQATAIPFNAVISACGKCTMWQHALELFQEMTRQVLHPSDVTINSCITAFAFSGQWLQALELLAGGGSETLQMLVIRYEGTILAAMTAGKVDVATVLLSDFRRELTKRFA</sequence>
<feature type="repeat" description="PPR" evidence="2">
    <location>
        <begin position="344"/>
        <end position="378"/>
    </location>
</feature>
<dbReference type="Proteomes" id="UP001152797">
    <property type="component" value="Unassembled WGS sequence"/>
</dbReference>
<keyword evidence="3" id="KW-1133">Transmembrane helix</keyword>
<dbReference type="EMBL" id="CAMXCT010000371">
    <property type="protein sequence ID" value="CAI3977889.1"/>
    <property type="molecule type" value="Genomic_DNA"/>
</dbReference>
<dbReference type="PANTHER" id="PTHR47447:SF17">
    <property type="entry name" value="OS12G0638900 PROTEIN"/>
    <property type="match status" value="1"/>
</dbReference>
<keyword evidence="3" id="KW-0812">Transmembrane</keyword>
<evidence type="ECO:0000313" key="4">
    <source>
        <dbReference type="EMBL" id="CAI3977889.1"/>
    </source>
</evidence>
<feature type="transmembrane region" description="Helical" evidence="3">
    <location>
        <begin position="83"/>
        <end position="107"/>
    </location>
</feature>
<accession>A0A9P1BR26</accession>
<name>A0A9P1BR26_9DINO</name>
<dbReference type="NCBIfam" id="TIGR00756">
    <property type="entry name" value="PPR"/>
    <property type="match status" value="1"/>
</dbReference>
<dbReference type="Pfam" id="PF13041">
    <property type="entry name" value="PPR_2"/>
    <property type="match status" value="1"/>
</dbReference>
<evidence type="ECO:0000313" key="5">
    <source>
        <dbReference type="EMBL" id="CAL4765201.1"/>
    </source>
</evidence>
<evidence type="ECO:0000256" key="1">
    <source>
        <dbReference type="ARBA" id="ARBA00022737"/>
    </source>
</evidence>
<comment type="caution">
    <text evidence="4">The sequence shown here is derived from an EMBL/GenBank/DDBJ whole genome shotgun (WGS) entry which is preliminary data.</text>
</comment>
<dbReference type="InterPro" id="IPR011990">
    <property type="entry name" value="TPR-like_helical_dom_sf"/>
</dbReference>
<organism evidence="4">
    <name type="scientific">Cladocopium goreaui</name>
    <dbReference type="NCBI Taxonomy" id="2562237"/>
    <lineage>
        <taxon>Eukaryota</taxon>
        <taxon>Sar</taxon>
        <taxon>Alveolata</taxon>
        <taxon>Dinophyceae</taxon>
        <taxon>Suessiales</taxon>
        <taxon>Symbiodiniaceae</taxon>
        <taxon>Cladocopium</taxon>
    </lineage>
</organism>
<dbReference type="PROSITE" id="PS51375">
    <property type="entry name" value="PPR"/>
    <property type="match status" value="2"/>
</dbReference>
<dbReference type="Gene3D" id="1.25.40.10">
    <property type="entry name" value="Tetratricopeptide repeat domain"/>
    <property type="match status" value="2"/>
</dbReference>
<protein>
    <submittedName>
        <fullName evidence="5">Pentatricopeptide repeat-containing protein GUN1, chloroplastic (Pentatricopeptide repeat-containing protein At2g31400) (Protein GENOMES UNCOUPLED 1)</fullName>
    </submittedName>
</protein>
<keyword evidence="1" id="KW-0677">Repeat</keyword>
<feature type="repeat" description="PPR" evidence="2">
    <location>
        <begin position="379"/>
        <end position="413"/>
    </location>
</feature>
<gene>
    <name evidence="4" type="ORF">C1SCF055_LOCUS5988</name>
</gene>
<evidence type="ECO:0000313" key="6">
    <source>
        <dbReference type="Proteomes" id="UP001152797"/>
    </source>
</evidence>
<dbReference type="EMBL" id="CAMXCT020000371">
    <property type="protein sequence ID" value="CAL1131264.1"/>
    <property type="molecule type" value="Genomic_DNA"/>
</dbReference>
<evidence type="ECO:0000256" key="3">
    <source>
        <dbReference type="SAM" id="Phobius"/>
    </source>
</evidence>
<reference evidence="5 6" key="2">
    <citation type="submission" date="2024-05" db="EMBL/GenBank/DDBJ databases">
        <authorList>
            <person name="Chen Y."/>
            <person name="Shah S."/>
            <person name="Dougan E. K."/>
            <person name="Thang M."/>
            <person name="Chan C."/>
        </authorList>
    </citation>
    <scope>NUCLEOTIDE SEQUENCE [LARGE SCALE GENOMIC DNA]</scope>
</reference>
<proteinExistence type="predicted"/>
<keyword evidence="6" id="KW-1185">Reference proteome</keyword>
<dbReference type="AlphaFoldDB" id="A0A9P1BR26"/>
<reference evidence="4" key="1">
    <citation type="submission" date="2022-10" db="EMBL/GenBank/DDBJ databases">
        <authorList>
            <person name="Chen Y."/>
            <person name="Dougan E. K."/>
            <person name="Chan C."/>
            <person name="Rhodes N."/>
            <person name="Thang M."/>
        </authorList>
    </citation>
    <scope>NUCLEOTIDE SEQUENCE</scope>
</reference>